<evidence type="ECO:0000313" key="3">
    <source>
        <dbReference type="Proteomes" id="UP001165160"/>
    </source>
</evidence>
<feature type="transmembrane region" description="Helical" evidence="1">
    <location>
        <begin position="82"/>
        <end position="102"/>
    </location>
</feature>
<feature type="transmembrane region" description="Helical" evidence="1">
    <location>
        <begin position="114"/>
        <end position="134"/>
    </location>
</feature>
<feature type="transmembrane region" description="Helical" evidence="1">
    <location>
        <begin position="12"/>
        <end position="33"/>
    </location>
</feature>
<keyword evidence="3" id="KW-1185">Reference proteome</keyword>
<gene>
    <name evidence="2" type="ORF">TrVE_jg9226</name>
</gene>
<comment type="caution">
    <text evidence="2">The sequence shown here is derived from an EMBL/GenBank/DDBJ whole genome shotgun (WGS) entry which is preliminary data.</text>
</comment>
<evidence type="ECO:0000256" key="1">
    <source>
        <dbReference type="SAM" id="Phobius"/>
    </source>
</evidence>
<keyword evidence="1" id="KW-0472">Membrane</keyword>
<accession>A0A9W7BEL3</accession>
<reference evidence="3" key="1">
    <citation type="journal article" date="2023" name="Commun. Biol.">
        <title>Genome analysis of Parmales, the sister group of diatoms, reveals the evolutionary specialization of diatoms from phago-mixotrophs to photoautotrophs.</title>
        <authorList>
            <person name="Ban H."/>
            <person name="Sato S."/>
            <person name="Yoshikawa S."/>
            <person name="Yamada K."/>
            <person name="Nakamura Y."/>
            <person name="Ichinomiya M."/>
            <person name="Sato N."/>
            <person name="Blanc-Mathieu R."/>
            <person name="Endo H."/>
            <person name="Kuwata A."/>
            <person name="Ogata H."/>
        </authorList>
    </citation>
    <scope>NUCLEOTIDE SEQUENCE [LARGE SCALE GENOMIC DNA]</scope>
    <source>
        <strain evidence="3">NIES 3699</strain>
    </source>
</reference>
<dbReference type="AlphaFoldDB" id="A0A9W7BEL3"/>
<keyword evidence="1" id="KW-1133">Transmembrane helix</keyword>
<sequence>MGVKVEPVNMWSTFFLAAGASNVGQALIFHWCATPSTSAATLLGRMGSKVPKPSHPTWAIVTLAGGAYAWHGLKVGEGKDGLHWGAIATFAALKFAVAKKMYTIATHPKGRPGAATAFIGITEVMWGSAFAFWAGSNAGYLGN</sequence>
<name>A0A9W7BEL3_9STRA</name>
<keyword evidence="1" id="KW-0812">Transmembrane</keyword>
<evidence type="ECO:0000313" key="2">
    <source>
        <dbReference type="EMBL" id="GMH89621.1"/>
    </source>
</evidence>
<proteinExistence type="predicted"/>
<protein>
    <submittedName>
        <fullName evidence="2">Uncharacterized protein</fullName>
    </submittedName>
</protein>
<dbReference type="EMBL" id="BRXX01000097">
    <property type="protein sequence ID" value="GMH89621.1"/>
    <property type="molecule type" value="Genomic_DNA"/>
</dbReference>
<dbReference type="Proteomes" id="UP001165160">
    <property type="component" value="Unassembled WGS sequence"/>
</dbReference>
<organism evidence="2 3">
    <name type="scientific">Triparma verrucosa</name>
    <dbReference type="NCBI Taxonomy" id="1606542"/>
    <lineage>
        <taxon>Eukaryota</taxon>
        <taxon>Sar</taxon>
        <taxon>Stramenopiles</taxon>
        <taxon>Ochrophyta</taxon>
        <taxon>Bolidophyceae</taxon>
        <taxon>Parmales</taxon>
        <taxon>Triparmaceae</taxon>
        <taxon>Triparma</taxon>
    </lineage>
</organism>